<dbReference type="RefSeq" id="XP_063134410.1">
    <property type="nucleotide sequence ID" value="XM_063278340.1"/>
</dbReference>
<reference evidence="1" key="3">
    <citation type="submission" date="2025-09" db="UniProtKB">
        <authorList>
            <consortium name="Ensembl"/>
        </authorList>
    </citation>
    <scope>IDENTIFICATION</scope>
    <source>
        <strain evidence="1">Brown Norway</strain>
    </source>
</reference>
<dbReference type="GeneTree" id="ENSGT00390000010038"/>
<evidence type="ECO:0008006" key="3">
    <source>
        <dbReference type="Google" id="ProtNLM"/>
    </source>
</evidence>
<sequence length="491" mass="57787">MATAEAIPEVVEGPLLETTQRDFLQEAKSLIAQHYKRVNENKAHGTSIDVFKNKHQKPKTGQFIPFEIKKSEILNVVEEHRLVLRSISSPKDTAKCSNLTEASQQTSLKEQHVPNIKNKYQPVDLLKKEKVKLGKIMDDIESVSKRMEKEKEMNLRKYRMSEPFHSQIGLSLHNATSHLGLLKELADRTLYDQRSTALMRSSHLPHESAQTLSGASIIFKDYYIRPLKKKEIQPIKKELKPLNKRSQIIVKPDKINNKVKRIGPHIEIFQLFQGRKRLIFTKRIVKLIIIIQAFIRGWLERKRLQRLKSKALYHGPNLKAVIKMYRSLIHRVRHRLGLWRTRQIIYFGELEEWMDRKKFYETMFAKREDWQGLERSELLKYFNDCGHFPTQKQIDELWDLFHRYSEGKYSEVIRKSSAIELLFTLYPPQGARVNAGTRLRSTWLRPLVDGEEGYKYIVTGHPILKRANIRTVGKLVARSIRERKMRQFYKS</sequence>
<dbReference type="PANTHER" id="PTHR35978">
    <property type="entry name" value="IQ DOMAIN-CONTAINING PROTEIN M"/>
    <property type="match status" value="1"/>
</dbReference>
<reference evidence="1" key="2">
    <citation type="submission" date="2025-08" db="UniProtKB">
        <authorList>
            <consortium name="Ensembl"/>
        </authorList>
    </citation>
    <scope>IDENTIFICATION</scope>
    <source>
        <strain evidence="1">Brown Norway</strain>
    </source>
</reference>
<dbReference type="Ensembl" id="ENSRNOT00000156236.1">
    <property type="protein sequence ID" value="ENSRNOP00000110950.1"/>
    <property type="gene ID" value="ENSRNOG00000090730.1"/>
</dbReference>
<dbReference type="Proteomes" id="UP000002494">
    <property type="component" value="Chromosome 19"/>
</dbReference>
<dbReference type="InterPro" id="IPR000048">
    <property type="entry name" value="IQ_motif_EF-hand-BS"/>
</dbReference>
<accession>A0ABK0LJA0</accession>
<evidence type="ECO:0000313" key="1">
    <source>
        <dbReference type="Ensembl" id="ENSRNOP00000110950.1"/>
    </source>
</evidence>
<dbReference type="Pfam" id="PF00612">
    <property type="entry name" value="IQ"/>
    <property type="match status" value="1"/>
</dbReference>
<keyword evidence="2" id="KW-1185">Reference proteome</keyword>
<dbReference type="SMART" id="SM00015">
    <property type="entry name" value="IQ"/>
    <property type="match status" value="1"/>
</dbReference>
<protein>
    <recommendedName>
        <fullName evidence="3">IQ motif-containing M</fullName>
    </recommendedName>
</protein>
<reference evidence="1" key="1">
    <citation type="submission" date="2024-01" db="EMBL/GenBank/DDBJ databases">
        <title>GRCr8: a new rat reference genome assembly contstructed from accurate long reads and long range scaffolding.</title>
        <authorList>
            <person name="Doris P.A."/>
            <person name="Kalbfleisch T."/>
            <person name="Li K."/>
            <person name="Howe K."/>
            <person name="Wood J."/>
        </authorList>
    </citation>
    <scope>NUCLEOTIDE SEQUENCE [LARGE SCALE GENOMIC DNA]</scope>
    <source>
        <strain evidence="1">Brown Norway</strain>
    </source>
</reference>
<organism evidence="1 2">
    <name type="scientific">Rattus norvegicus</name>
    <name type="common">Rat</name>
    <dbReference type="NCBI Taxonomy" id="10116"/>
    <lineage>
        <taxon>Eukaryota</taxon>
        <taxon>Metazoa</taxon>
        <taxon>Chordata</taxon>
        <taxon>Craniata</taxon>
        <taxon>Vertebrata</taxon>
        <taxon>Euteleostomi</taxon>
        <taxon>Mammalia</taxon>
        <taxon>Eutheria</taxon>
        <taxon>Euarchontoglires</taxon>
        <taxon>Glires</taxon>
        <taxon>Rodentia</taxon>
        <taxon>Myomorpha</taxon>
        <taxon>Muroidea</taxon>
        <taxon>Muridae</taxon>
        <taxon>Murinae</taxon>
        <taxon>Rattus</taxon>
    </lineage>
</organism>
<dbReference type="PANTHER" id="PTHR35978:SF1">
    <property type="entry name" value="IQ DOMAIN-CONTAINING PROTEIN M"/>
    <property type="match status" value="1"/>
</dbReference>
<name>A0ABK0LJA0_RAT</name>
<evidence type="ECO:0000313" key="2">
    <source>
        <dbReference type="Proteomes" id="UP000002494"/>
    </source>
</evidence>
<dbReference type="GeneID" id="134483112"/>
<dbReference type="PROSITE" id="PS50096">
    <property type="entry name" value="IQ"/>
    <property type="match status" value="1"/>
</dbReference>
<gene>
    <name evidence="1" type="primary">LOC134483112</name>
</gene>
<proteinExistence type="predicted"/>
<dbReference type="RefSeq" id="XP_063134411.1">
    <property type="nucleotide sequence ID" value="XM_063278341.1"/>
</dbReference>